<organism evidence="12 13">
    <name type="scientific">Strigomonas culicis</name>
    <dbReference type="NCBI Taxonomy" id="28005"/>
    <lineage>
        <taxon>Eukaryota</taxon>
        <taxon>Discoba</taxon>
        <taxon>Euglenozoa</taxon>
        <taxon>Kinetoplastea</taxon>
        <taxon>Metakinetoplastina</taxon>
        <taxon>Trypanosomatida</taxon>
        <taxon>Trypanosomatidae</taxon>
        <taxon>Strigomonadinae</taxon>
        <taxon>Strigomonas</taxon>
    </lineage>
</organism>
<keyword evidence="7" id="KW-1133">Transmembrane helix</keyword>
<keyword evidence="8" id="KW-0342">GTP-binding</keyword>
<comment type="similarity">
    <text evidence="2">Belongs to the SRP receptor beta subunit family.</text>
</comment>
<protein>
    <recommendedName>
        <fullName evidence="3">Signal recognition particle receptor subunit beta</fullName>
    </recommendedName>
</protein>
<keyword evidence="13" id="KW-1185">Reference proteome</keyword>
<feature type="region of interest" description="Disordered" evidence="11">
    <location>
        <begin position="1"/>
        <end position="92"/>
    </location>
</feature>
<comment type="caution">
    <text evidence="12">The sequence shown here is derived from an EMBL/GenBank/DDBJ whole genome shotgun (WGS) entry which is preliminary data.</text>
</comment>
<evidence type="ECO:0000256" key="10">
    <source>
        <dbReference type="ARBA" id="ARBA00023170"/>
    </source>
</evidence>
<keyword evidence="9" id="KW-0472">Membrane</keyword>
<dbReference type="SUPFAM" id="SSF52540">
    <property type="entry name" value="P-loop containing nucleoside triphosphate hydrolases"/>
    <property type="match status" value="1"/>
</dbReference>
<dbReference type="Pfam" id="PF09439">
    <property type="entry name" value="SRPRB"/>
    <property type="match status" value="1"/>
</dbReference>
<feature type="compositionally biased region" description="Pro residues" evidence="11">
    <location>
        <begin position="68"/>
        <end position="80"/>
    </location>
</feature>
<dbReference type="GO" id="GO:0005525">
    <property type="term" value="F:GTP binding"/>
    <property type="evidence" value="ECO:0007669"/>
    <property type="project" value="UniProtKB-KW"/>
</dbReference>
<evidence type="ECO:0000256" key="4">
    <source>
        <dbReference type="ARBA" id="ARBA00022692"/>
    </source>
</evidence>
<comment type="subcellular location">
    <subcellularLocation>
        <location evidence="1">Endoplasmic reticulum membrane</location>
        <topology evidence="1">Single-pass membrane protein</topology>
    </subcellularLocation>
</comment>
<evidence type="ECO:0000256" key="11">
    <source>
        <dbReference type="SAM" id="MobiDB-lite"/>
    </source>
</evidence>
<dbReference type="InterPro" id="IPR027417">
    <property type="entry name" value="P-loop_NTPase"/>
</dbReference>
<gene>
    <name evidence="12" type="ORF">STCU_06750</name>
</gene>
<name>S9U995_9TRYP</name>
<evidence type="ECO:0000256" key="6">
    <source>
        <dbReference type="ARBA" id="ARBA00022824"/>
    </source>
</evidence>
<evidence type="ECO:0000313" key="12">
    <source>
        <dbReference type="EMBL" id="EPY25493.1"/>
    </source>
</evidence>
<dbReference type="Proteomes" id="UP000015354">
    <property type="component" value="Unassembled WGS sequence"/>
</dbReference>
<sequence length="372" mass="40011">MESHHPTEEVPDTTSASKFAEDHIEADTVAVPLTEPIPVAAEERIPASAPPPPTDASDCLKEVRVPADPLPPPPPRPTEPIPVLEEGSIPATPSPPLPPPAVLFTVVVGALLVLLLLRRLRGGAGGARVRRHTVLLLGLPSSGKTTLFAQLTAPPSADGTPRPPPSCVTSMTVNTGTYHSRGAITVVDYPGHPRLRSNVLPHLFEAKKLVVTINAVTIHDDRHQGAVALADYLLSLLESPAFYGVQQLCFACTHRDEVTSYNIKAVRKLLEAAMARAIRARHGDVGRVDRVVDTKGNTVGESKHAKQQKAKYSRGRHLELQCEDEEGNCFSFDSSVNMSLGNLDITFVDVSSMPDPQQHPFGVEAVEAFVEQ</sequence>
<proteinExistence type="inferred from homology"/>
<evidence type="ECO:0000256" key="9">
    <source>
        <dbReference type="ARBA" id="ARBA00023136"/>
    </source>
</evidence>
<evidence type="ECO:0000256" key="7">
    <source>
        <dbReference type="ARBA" id="ARBA00022989"/>
    </source>
</evidence>
<evidence type="ECO:0000256" key="1">
    <source>
        <dbReference type="ARBA" id="ARBA00004389"/>
    </source>
</evidence>
<keyword evidence="4" id="KW-0812">Transmembrane</keyword>
<keyword evidence="10 12" id="KW-0675">Receptor</keyword>
<dbReference type="AlphaFoldDB" id="S9U995"/>
<evidence type="ECO:0000256" key="2">
    <source>
        <dbReference type="ARBA" id="ARBA00005619"/>
    </source>
</evidence>
<dbReference type="Gene3D" id="3.40.50.300">
    <property type="entry name" value="P-loop containing nucleotide triphosphate hydrolases"/>
    <property type="match status" value="1"/>
</dbReference>
<evidence type="ECO:0000256" key="8">
    <source>
        <dbReference type="ARBA" id="ARBA00023134"/>
    </source>
</evidence>
<keyword evidence="5" id="KW-0547">Nucleotide-binding</keyword>
<dbReference type="OrthoDB" id="41266at2759"/>
<evidence type="ECO:0000256" key="5">
    <source>
        <dbReference type="ARBA" id="ARBA00022741"/>
    </source>
</evidence>
<dbReference type="EMBL" id="ATMH01006750">
    <property type="protein sequence ID" value="EPY25493.1"/>
    <property type="molecule type" value="Genomic_DNA"/>
</dbReference>
<dbReference type="GO" id="GO:0005789">
    <property type="term" value="C:endoplasmic reticulum membrane"/>
    <property type="evidence" value="ECO:0007669"/>
    <property type="project" value="UniProtKB-SubCell"/>
</dbReference>
<dbReference type="InterPro" id="IPR019009">
    <property type="entry name" value="SRP_receptor_beta_su"/>
</dbReference>
<accession>S9U995</accession>
<reference evidence="12 13" key="1">
    <citation type="journal article" date="2013" name="PLoS ONE">
        <title>Predicting the Proteins of Angomonas deanei, Strigomonas culicis and Their Respective Endosymbionts Reveals New Aspects of the Trypanosomatidae Family.</title>
        <authorList>
            <person name="Motta M.C."/>
            <person name="Martins A.C."/>
            <person name="de Souza S.S."/>
            <person name="Catta-Preta C.M."/>
            <person name="Silva R."/>
            <person name="Klein C.C."/>
            <person name="de Almeida L.G."/>
            <person name="de Lima Cunha O."/>
            <person name="Ciapina L.P."/>
            <person name="Brocchi M."/>
            <person name="Colabardini A.C."/>
            <person name="de Araujo Lima B."/>
            <person name="Machado C.R."/>
            <person name="de Almeida Soares C.M."/>
            <person name="Probst C.M."/>
            <person name="de Menezes C.B."/>
            <person name="Thompson C.E."/>
            <person name="Bartholomeu D.C."/>
            <person name="Gradia D.F."/>
            <person name="Pavoni D.P."/>
            <person name="Grisard E.C."/>
            <person name="Fantinatti-Garboggini F."/>
            <person name="Marchini F.K."/>
            <person name="Rodrigues-Luiz G.F."/>
            <person name="Wagner G."/>
            <person name="Goldman G.H."/>
            <person name="Fietto J.L."/>
            <person name="Elias M.C."/>
            <person name="Goldman M.H."/>
            <person name="Sagot M.F."/>
            <person name="Pereira M."/>
            <person name="Stoco P.H."/>
            <person name="de Mendonca-Neto R.P."/>
            <person name="Teixeira S.M."/>
            <person name="Maciel T.E."/>
            <person name="de Oliveira Mendes T.A."/>
            <person name="Urmenyi T.P."/>
            <person name="de Souza W."/>
            <person name="Schenkman S."/>
            <person name="de Vasconcelos A.T."/>
        </authorList>
    </citation>
    <scope>NUCLEOTIDE SEQUENCE [LARGE SCALE GENOMIC DNA]</scope>
</reference>
<evidence type="ECO:0000313" key="13">
    <source>
        <dbReference type="Proteomes" id="UP000015354"/>
    </source>
</evidence>
<keyword evidence="6" id="KW-0256">Endoplasmic reticulum</keyword>
<evidence type="ECO:0000256" key="3">
    <source>
        <dbReference type="ARBA" id="ARBA00020256"/>
    </source>
</evidence>